<dbReference type="InterPro" id="IPR007740">
    <property type="entry name" value="Ribosomal_mL49"/>
</dbReference>
<keyword evidence="3 8" id="KW-0689">Ribosomal protein</keyword>
<dbReference type="Gene3D" id="3.30.780.10">
    <property type="entry name" value="SUI1-like domain"/>
    <property type="match status" value="1"/>
</dbReference>
<evidence type="ECO:0000313" key="9">
    <source>
        <dbReference type="Proteomes" id="UP001303115"/>
    </source>
</evidence>
<gene>
    <name evidence="8" type="ORF">C8A01DRAFT_39257</name>
</gene>
<comment type="caution">
    <text evidence="8">The sequence shown here is derived from an EMBL/GenBank/DDBJ whole genome shotgun (WGS) entry which is preliminary data.</text>
</comment>
<evidence type="ECO:0000256" key="1">
    <source>
        <dbReference type="ARBA" id="ARBA00004173"/>
    </source>
</evidence>
<protein>
    <recommendedName>
        <fullName evidence="6">Large ribosomal subunit protein mL49</fullName>
    </recommendedName>
</protein>
<feature type="region of interest" description="Disordered" evidence="7">
    <location>
        <begin position="31"/>
        <end position="83"/>
    </location>
</feature>
<dbReference type="AlphaFoldDB" id="A0AAN6P9K2"/>
<dbReference type="GO" id="GO:0005762">
    <property type="term" value="C:mitochondrial large ribosomal subunit"/>
    <property type="evidence" value="ECO:0007669"/>
    <property type="project" value="TreeGrafter"/>
</dbReference>
<dbReference type="GO" id="GO:0003735">
    <property type="term" value="F:structural constituent of ribosome"/>
    <property type="evidence" value="ECO:0007669"/>
    <property type="project" value="InterPro"/>
</dbReference>
<dbReference type="Pfam" id="PF05046">
    <property type="entry name" value="Img2"/>
    <property type="match status" value="1"/>
</dbReference>
<feature type="compositionally biased region" description="Low complexity" evidence="7">
    <location>
        <begin position="62"/>
        <end position="76"/>
    </location>
</feature>
<evidence type="ECO:0000256" key="7">
    <source>
        <dbReference type="SAM" id="MobiDB-lite"/>
    </source>
</evidence>
<dbReference type="Proteomes" id="UP001303115">
    <property type="component" value="Unassembled WGS sequence"/>
</dbReference>
<proteinExistence type="inferred from homology"/>
<evidence type="ECO:0000256" key="2">
    <source>
        <dbReference type="ARBA" id="ARBA00005677"/>
    </source>
</evidence>
<evidence type="ECO:0000256" key="5">
    <source>
        <dbReference type="ARBA" id="ARBA00023274"/>
    </source>
</evidence>
<keyword evidence="4" id="KW-0496">Mitochondrion</keyword>
<dbReference type="PANTHER" id="PTHR13477:SF0">
    <property type="entry name" value="LARGE RIBOSOMAL SUBUNIT PROTEIN ML49"/>
    <property type="match status" value="1"/>
</dbReference>
<comment type="similarity">
    <text evidence="2">Belongs to the mitochondrion-specific ribosomal protein mL49 family.</text>
</comment>
<accession>A0AAN6P9K2</accession>
<organism evidence="8 9">
    <name type="scientific">Parachaetomium inaequale</name>
    <dbReference type="NCBI Taxonomy" id="2588326"/>
    <lineage>
        <taxon>Eukaryota</taxon>
        <taxon>Fungi</taxon>
        <taxon>Dikarya</taxon>
        <taxon>Ascomycota</taxon>
        <taxon>Pezizomycotina</taxon>
        <taxon>Sordariomycetes</taxon>
        <taxon>Sordariomycetidae</taxon>
        <taxon>Sordariales</taxon>
        <taxon>Chaetomiaceae</taxon>
        <taxon>Parachaetomium</taxon>
    </lineage>
</organism>
<dbReference type="EMBL" id="MU854487">
    <property type="protein sequence ID" value="KAK4034248.1"/>
    <property type="molecule type" value="Genomic_DNA"/>
</dbReference>
<keyword evidence="9" id="KW-1185">Reference proteome</keyword>
<dbReference type="PANTHER" id="PTHR13477">
    <property type="entry name" value="MITOCHONDRIAL 39S RIBOSOMAL PROTEIN L49"/>
    <property type="match status" value="1"/>
</dbReference>
<dbReference type="GO" id="GO:0006412">
    <property type="term" value="P:translation"/>
    <property type="evidence" value="ECO:0007669"/>
    <property type="project" value="InterPro"/>
</dbReference>
<sequence length="157" mass="16964">MLRPKTLLRALPAPSRLALAQASVPSITLARHYSTPSEPQSTTTTTTTTTTTATSPPPPPTTTSASPTQPPQKQTAYHVRRTPSNQLAVYHLAKRGGNKKLTSIKKVEGDRARFRAALARDLGVAEKGVVVNNLTGHVIIPGHRKEEVTGWLERQGF</sequence>
<reference evidence="9" key="1">
    <citation type="journal article" date="2023" name="Mol. Phylogenet. Evol.">
        <title>Genome-scale phylogeny and comparative genomics of the fungal order Sordariales.</title>
        <authorList>
            <person name="Hensen N."/>
            <person name="Bonometti L."/>
            <person name="Westerberg I."/>
            <person name="Brannstrom I.O."/>
            <person name="Guillou S."/>
            <person name="Cros-Aarteil S."/>
            <person name="Calhoun S."/>
            <person name="Haridas S."/>
            <person name="Kuo A."/>
            <person name="Mondo S."/>
            <person name="Pangilinan J."/>
            <person name="Riley R."/>
            <person name="LaButti K."/>
            <person name="Andreopoulos B."/>
            <person name="Lipzen A."/>
            <person name="Chen C."/>
            <person name="Yan M."/>
            <person name="Daum C."/>
            <person name="Ng V."/>
            <person name="Clum A."/>
            <person name="Steindorff A."/>
            <person name="Ohm R.A."/>
            <person name="Martin F."/>
            <person name="Silar P."/>
            <person name="Natvig D.O."/>
            <person name="Lalanne C."/>
            <person name="Gautier V."/>
            <person name="Ament-Velasquez S.L."/>
            <person name="Kruys A."/>
            <person name="Hutchinson M.I."/>
            <person name="Powell A.J."/>
            <person name="Barry K."/>
            <person name="Miller A.N."/>
            <person name="Grigoriev I.V."/>
            <person name="Debuchy R."/>
            <person name="Gladieux P."/>
            <person name="Hiltunen Thoren M."/>
            <person name="Johannesson H."/>
        </authorList>
    </citation>
    <scope>NUCLEOTIDE SEQUENCE [LARGE SCALE GENOMIC DNA]</scope>
    <source>
        <strain evidence="9">CBS 284.82</strain>
    </source>
</reference>
<evidence type="ECO:0000256" key="3">
    <source>
        <dbReference type="ARBA" id="ARBA00022980"/>
    </source>
</evidence>
<comment type="subcellular location">
    <subcellularLocation>
        <location evidence="1">Mitochondrion</location>
    </subcellularLocation>
</comment>
<evidence type="ECO:0000313" key="8">
    <source>
        <dbReference type="EMBL" id="KAK4034248.1"/>
    </source>
</evidence>
<name>A0AAN6P9K2_9PEZI</name>
<evidence type="ECO:0000256" key="4">
    <source>
        <dbReference type="ARBA" id="ARBA00023128"/>
    </source>
</evidence>
<evidence type="ECO:0000256" key="6">
    <source>
        <dbReference type="ARBA" id="ARBA00035191"/>
    </source>
</evidence>
<keyword evidence="5" id="KW-0687">Ribonucleoprotein</keyword>
<feature type="compositionally biased region" description="Low complexity" evidence="7">
    <location>
        <begin position="34"/>
        <end position="54"/>
    </location>
</feature>